<protein>
    <recommendedName>
        <fullName evidence="3">Membrane fusion protein biotin-lipoyl like domain-containing protein</fullName>
    </recommendedName>
</protein>
<gene>
    <name evidence="2" type="ORF">LCGC14_0022190</name>
</gene>
<keyword evidence="1" id="KW-0812">Transmembrane</keyword>
<dbReference type="PRINTS" id="PR01490">
    <property type="entry name" value="RTXTOXIND"/>
</dbReference>
<dbReference type="Gene3D" id="2.40.50.100">
    <property type="match status" value="1"/>
</dbReference>
<dbReference type="Gene3D" id="2.40.30.170">
    <property type="match status" value="1"/>
</dbReference>
<reference evidence="2" key="1">
    <citation type="journal article" date="2015" name="Nature">
        <title>Complex archaea that bridge the gap between prokaryotes and eukaryotes.</title>
        <authorList>
            <person name="Spang A."/>
            <person name="Saw J.H."/>
            <person name="Jorgensen S.L."/>
            <person name="Zaremba-Niedzwiedzka K."/>
            <person name="Martijn J."/>
            <person name="Lind A.E."/>
            <person name="van Eijk R."/>
            <person name="Schleper C."/>
            <person name="Guy L."/>
            <person name="Ettema T.J."/>
        </authorList>
    </citation>
    <scope>NUCLEOTIDE SEQUENCE</scope>
</reference>
<feature type="transmembrane region" description="Helical" evidence="1">
    <location>
        <begin position="28"/>
        <end position="49"/>
    </location>
</feature>
<dbReference type="AlphaFoldDB" id="A0A0F9W0C5"/>
<evidence type="ECO:0000256" key="1">
    <source>
        <dbReference type="SAM" id="Phobius"/>
    </source>
</evidence>
<dbReference type="PANTHER" id="PTHR30386">
    <property type="entry name" value="MEMBRANE FUSION SUBUNIT OF EMRAB-TOLC MULTIDRUG EFFLUX PUMP"/>
    <property type="match status" value="1"/>
</dbReference>
<keyword evidence="1" id="KW-0472">Membrane</keyword>
<dbReference type="InterPro" id="IPR050739">
    <property type="entry name" value="MFP"/>
</dbReference>
<dbReference type="EMBL" id="LAZR01000004">
    <property type="protein sequence ID" value="KKO10736.1"/>
    <property type="molecule type" value="Genomic_DNA"/>
</dbReference>
<sequence length="414" mass="46286">MSTGLFRPQVLTAQHGVRFGQRIFYQPLTVRLMVLMLLVLFACLLTFAANAEIKQTKRVRGHLVPAGGEVKVYAGSPGVLTEIFVSNGEFVQAGTVLATVSDPQYNQQGQAFADLALQQIDTQLQQLLRRQRVVKTRFNAQASLIRRQLSGMQAALVLLREEQDILQRRVALSEQDHEASNKLYRRSTISQREFRQSASALYLLQQQEKSKALAIARHLQAISETEQQLGMQPLLAQEERLVLDNAQSQLLARKQEIEVRRRSTIIASRDGTVSNLLLREGDVVDPGEPVLTLSQIGEELEAWLYLPSSALAKVGKGVDVMISYDAYPAQTYGSFPAQILNVADSVMDPREYLFLVDVREPVYLVRARVADQRPIGQEGSRFRPGMQFFADIVTGEQTVLQKLLAPLSGLGRRM</sequence>
<organism evidence="2">
    <name type="scientific">marine sediment metagenome</name>
    <dbReference type="NCBI Taxonomy" id="412755"/>
    <lineage>
        <taxon>unclassified sequences</taxon>
        <taxon>metagenomes</taxon>
        <taxon>ecological metagenomes</taxon>
    </lineage>
</organism>
<dbReference type="PANTHER" id="PTHR30386:SF28">
    <property type="entry name" value="EXPORTED PROTEIN"/>
    <property type="match status" value="1"/>
</dbReference>
<keyword evidence="1" id="KW-1133">Transmembrane helix</keyword>
<comment type="caution">
    <text evidence="2">The sequence shown here is derived from an EMBL/GenBank/DDBJ whole genome shotgun (WGS) entry which is preliminary data.</text>
</comment>
<accession>A0A0F9W0C5</accession>
<proteinExistence type="predicted"/>
<dbReference type="Gene3D" id="1.10.287.470">
    <property type="entry name" value="Helix hairpin bin"/>
    <property type="match status" value="1"/>
</dbReference>
<evidence type="ECO:0000313" key="2">
    <source>
        <dbReference type="EMBL" id="KKO10736.1"/>
    </source>
</evidence>
<evidence type="ECO:0008006" key="3">
    <source>
        <dbReference type="Google" id="ProtNLM"/>
    </source>
</evidence>
<name>A0A0F9W0C5_9ZZZZ</name>